<feature type="domain" description="FAD-binding PCMH-type" evidence="7">
    <location>
        <begin position="65"/>
        <end position="244"/>
    </location>
</feature>
<reference evidence="8" key="1">
    <citation type="submission" date="2021-07" db="EMBL/GenBank/DDBJ databases">
        <authorList>
            <person name="Branca A.L. A."/>
        </authorList>
    </citation>
    <scope>NUCLEOTIDE SEQUENCE</scope>
</reference>
<evidence type="ECO:0000256" key="5">
    <source>
        <dbReference type="ARBA" id="ARBA00023002"/>
    </source>
</evidence>
<dbReference type="Pfam" id="PF01565">
    <property type="entry name" value="FAD_binding_4"/>
    <property type="match status" value="1"/>
</dbReference>
<comment type="caution">
    <text evidence="8">The sequence shown here is derived from an EMBL/GenBank/DDBJ whole genome shotgun (WGS) entry which is preliminary data.</text>
</comment>
<evidence type="ECO:0000256" key="6">
    <source>
        <dbReference type="SAM" id="SignalP"/>
    </source>
</evidence>
<gene>
    <name evidence="8" type="ORF">PSALAMII_LOCUS118</name>
</gene>
<keyword evidence="5" id="KW-0560">Oxidoreductase</keyword>
<comment type="similarity">
    <text evidence="2">Belongs to the oxygen-dependent FAD-linked oxidoreductase family.</text>
</comment>
<protein>
    <recommendedName>
        <fullName evidence="7">FAD-binding PCMH-type domain-containing protein</fullName>
    </recommendedName>
</protein>
<dbReference type="GO" id="GO:0071949">
    <property type="term" value="F:FAD binding"/>
    <property type="evidence" value="ECO:0007669"/>
    <property type="project" value="InterPro"/>
</dbReference>
<evidence type="ECO:0000256" key="2">
    <source>
        <dbReference type="ARBA" id="ARBA00005466"/>
    </source>
</evidence>
<evidence type="ECO:0000313" key="8">
    <source>
        <dbReference type="EMBL" id="CAG8223217.1"/>
    </source>
</evidence>
<feature type="chain" id="PRO_5040881575" description="FAD-binding PCMH-type domain-containing protein" evidence="6">
    <location>
        <begin position="21"/>
        <end position="509"/>
    </location>
</feature>
<dbReference type="PANTHER" id="PTHR42973:SF9">
    <property type="entry name" value="FAD-BINDING PCMH-TYPE DOMAIN-CONTAINING PROTEIN-RELATED"/>
    <property type="match status" value="1"/>
</dbReference>
<evidence type="ECO:0000256" key="3">
    <source>
        <dbReference type="ARBA" id="ARBA00022630"/>
    </source>
</evidence>
<dbReference type="Proteomes" id="UP001152592">
    <property type="component" value="Unassembled WGS sequence"/>
</dbReference>
<evidence type="ECO:0000256" key="4">
    <source>
        <dbReference type="ARBA" id="ARBA00022827"/>
    </source>
</evidence>
<dbReference type="Gene3D" id="3.30.465.10">
    <property type="match status" value="1"/>
</dbReference>
<proteinExistence type="inferred from homology"/>
<keyword evidence="3" id="KW-0285">Flavoprotein</keyword>
<dbReference type="InterPro" id="IPR006094">
    <property type="entry name" value="Oxid_FAD_bind_N"/>
</dbReference>
<dbReference type="Gene3D" id="3.40.462.20">
    <property type="match status" value="1"/>
</dbReference>
<organism evidence="8 9">
    <name type="scientific">Penicillium salamii</name>
    <dbReference type="NCBI Taxonomy" id="1612424"/>
    <lineage>
        <taxon>Eukaryota</taxon>
        <taxon>Fungi</taxon>
        <taxon>Dikarya</taxon>
        <taxon>Ascomycota</taxon>
        <taxon>Pezizomycotina</taxon>
        <taxon>Eurotiomycetes</taxon>
        <taxon>Eurotiomycetidae</taxon>
        <taxon>Eurotiales</taxon>
        <taxon>Aspergillaceae</taxon>
        <taxon>Penicillium</taxon>
    </lineage>
</organism>
<dbReference type="InterPro" id="IPR036318">
    <property type="entry name" value="FAD-bd_PCMH-like_sf"/>
</dbReference>
<feature type="signal peptide" evidence="6">
    <location>
        <begin position="1"/>
        <end position="20"/>
    </location>
</feature>
<dbReference type="InterPro" id="IPR016166">
    <property type="entry name" value="FAD-bd_PCMH"/>
</dbReference>
<comment type="cofactor">
    <cofactor evidence="1">
        <name>FAD</name>
        <dbReference type="ChEBI" id="CHEBI:57692"/>
    </cofactor>
</comment>
<evidence type="ECO:0000259" key="7">
    <source>
        <dbReference type="PROSITE" id="PS51387"/>
    </source>
</evidence>
<dbReference type="OrthoDB" id="1731983at2759"/>
<dbReference type="SUPFAM" id="SSF56176">
    <property type="entry name" value="FAD-binding/transporter-associated domain-like"/>
    <property type="match status" value="1"/>
</dbReference>
<name>A0A9W4N0N1_9EURO</name>
<dbReference type="GO" id="GO:0016491">
    <property type="term" value="F:oxidoreductase activity"/>
    <property type="evidence" value="ECO:0007669"/>
    <property type="project" value="UniProtKB-KW"/>
</dbReference>
<dbReference type="PANTHER" id="PTHR42973">
    <property type="entry name" value="BINDING OXIDOREDUCTASE, PUTATIVE (AFU_ORTHOLOGUE AFUA_1G17690)-RELATED"/>
    <property type="match status" value="1"/>
</dbReference>
<accession>A0A9W4N0N1</accession>
<evidence type="ECO:0000313" key="9">
    <source>
        <dbReference type="Proteomes" id="UP001152592"/>
    </source>
</evidence>
<sequence>MRLQVVTAVAAWAVTSVCQSVPMSRNLWSRDADFKELSEKLSSSAKAYYPGTEEFKAANERWSNLDVPTVNIVVVPGTENDVVETVKFANKKQLPFLAYNSAHGAIRTLGKMTSGIEIYLDQLSGVKIAEDGKTATISGGTKSKVVTHTLWDAGKQAGKISNSISLVTGACECVSYIGPALGGGHGWLQGRHGLIGDQFESMNIVLANGTLVTLDSSSELWWALNGAGHNFGVVTSITSKIFDVEHKDWAIEILTFSGSKVESLYDSVNKYLLKNGTQPTDVINWSYWVNMPEADPSNPVIQILIIQEGVTAVDSSYTAPFHALKPISTETHTGGYLDLAKWVGVTTTDGPCQKTGAMNPRFPIYLETYDVAAQKEAYELFAENIRGDSIFNGSLYTFDGYSMEGVRSLDAKSSAFAYRQQNVLTAPLITYMPDGPELDEKAAALGNKLRQILHKGTGRSYIPAYVNYANGDEGPEKWYGSESWRQSRLQSLKKKYDPSGLFSFYAPIA</sequence>
<dbReference type="Pfam" id="PF08031">
    <property type="entry name" value="BBE"/>
    <property type="match status" value="1"/>
</dbReference>
<dbReference type="InterPro" id="IPR016169">
    <property type="entry name" value="FAD-bd_PCMH_sub2"/>
</dbReference>
<dbReference type="InterPro" id="IPR012951">
    <property type="entry name" value="BBE"/>
</dbReference>
<dbReference type="PROSITE" id="PS51387">
    <property type="entry name" value="FAD_PCMH"/>
    <property type="match status" value="1"/>
</dbReference>
<keyword evidence="4" id="KW-0274">FAD</keyword>
<dbReference type="AlphaFoldDB" id="A0A9W4N0N1"/>
<dbReference type="InterPro" id="IPR050416">
    <property type="entry name" value="FAD-linked_Oxidoreductase"/>
</dbReference>
<evidence type="ECO:0000256" key="1">
    <source>
        <dbReference type="ARBA" id="ARBA00001974"/>
    </source>
</evidence>
<keyword evidence="6" id="KW-0732">Signal</keyword>
<dbReference type="EMBL" id="CAJVPD010000011">
    <property type="protein sequence ID" value="CAG8223217.1"/>
    <property type="molecule type" value="Genomic_DNA"/>
</dbReference>